<dbReference type="AlphaFoldDB" id="A0A1I1VB86"/>
<feature type="chain" id="PRO_5009301914" evidence="1">
    <location>
        <begin position="22"/>
        <end position="176"/>
    </location>
</feature>
<dbReference type="Proteomes" id="UP000325289">
    <property type="component" value="Unassembled WGS sequence"/>
</dbReference>
<dbReference type="EMBL" id="FOMS01000003">
    <property type="protein sequence ID" value="SFD80174.1"/>
    <property type="molecule type" value="Genomic_DNA"/>
</dbReference>
<proteinExistence type="predicted"/>
<gene>
    <name evidence="3" type="ORF">SAMN04515678_103102</name>
</gene>
<keyword evidence="1" id="KW-0732">Signal</keyword>
<name>A0A1I1VB86_9RHOB</name>
<dbReference type="InterPro" id="IPR042047">
    <property type="entry name" value="SleB_dom1"/>
</dbReference>
<evidence type="ECO:0000313" key="4">
    <source>
        <dbReference type="Proteomes" id="UP000325289"/>
    </source>
</evidence>
<reference evidence="3 4" key="1">
    <citation type="submission" date="2016-10" db="EMBL/GenBank/DDBJ databases">
        <authorList>
            <person name="Varghese N."/>
            <person name="Submissions S."/>
        </authorList>
    </citation>
    <scope>NUCLEOTIDE SEQUENCE [LARGE SCALE GENOMIC DNA]</scope>
    <source>
        <strain evidence="4">YIM D21,KCTC 23444,ACCC 10710</strain>
    </source>
</reference>
<feature type="signal peptide" evidence="1">
    <location>
        <begin position="1"/>
        <end position="21"/>
    </location>
</feature>
<keyword evidence="4" id="KW-1185">Reference proteome</keyword>
<dbReference type="RefSeq" id="WP_149755019.1">
    <property type="nucleotide sequence ID" value="NZ_FOMS01000003.1"/>
</dbReference>
<sequence length="176" mass="19211">MPRSTTRMRCAALIACLSLLAACGGGGQSERMRLPLRASEVDCMARAMYFESVRSSHDGMTAVGTVVMNRVQSPEFPDTVCAVVGQRGQFAPGVMSRRMRGESELLARAVASEILRGERHPMVENARFFHAATYNAGYNNMHYVLTAGGNAFYEKRSPQRVTQPVPLAPLEGITGR</sequence>
<accession>A0A1I1VB86</accession>
<organism evidence="3 4">
    <name type="scientific">Roseivivax sediminis</name>
    <dbReference type="NCBI Taxonomy" id="936889"/>
    <lineage>
        <taxon>Bacteria</taxon>
        <taxon>Pseudomonadati</taxon>
        <taxon>Pseudomonadota</taxon>
        <taxon>Alphaproteobacteria</taxon>
        <taxon>Rhodobacterales</taxon>
        <taxon>Roseobacteraceae</taxon>
        <taxon>Roseivivax</taxon>
    </lineage>
</organism>
<evidence type="ECO:0000313" key="3">
    <source>
        <dbReference type="EMBL" id="SFD80174.1"/>
    </source>
</evidence>
<dbReference type="InterPro" id="IPR011105">
    <property type="entry name" value="Cell_wall_hydrolase_SleB"/>
</dbReference>
<evidence type="ECO:0000256" key="1">
    <source>
        <dbReference type="SAM" id="SignalP"/>
    </source>
</evidence>
<feature type="domain" description="Cell wall hydrolase SleB" evidence="2">
    <location>
        <begin position="56"/>
        <end position="153"/>
    </location>
</feature>
<dbReference type="OrthoDB" id="8433080at2"/>
<evidence type="ECO:0000259" key="2">
    <source>
        <dbReference type="Pfam" id="PF07486"/>
    </source>
</evidence>
<keyword evidence="3" id="KW-0378">Hydrolase</keyword>
<dbReference type="Gene3D" id="1.10.10.2520">
    <property type="entry name" value="Cell wall hydrolase SleB, domain 1"/>
    <property type="match status" value="1"/>
</dbReference>
<protein>
    <submittedName>
        <fullName evidence="3">Cell Wall Hydrolase</fullName>
    </submittedName>
</protein>
<dbReference type="PROSITE" id="PS51257">
    <property type="entry name" value="PROKAR_LIPOPROTEIN"/>
    <property type="match status" value="1"/>
</dbReference>
<dbReference type="Pfam" id="PF07486">
    <property type="entry name" value="Hydrolase_2"/>
    <property type="match status" value="1"/>
</dbReference>
<dbReference type="GO" id="GO:0016787">
    <property type="term" value="F:hydrolase activity"/>
    <property type="evidence" value="ECO:0007669"/>
    <property type="project" value="UniProtKB-KW"/>
</dbReference>